<reference evidence="1 2" key="1">
    <citation type="submission" date="2015-04" db="EMBL/GenBank/DDBJ databases">
        <title>The draft genome sequence of Erythrobacr gangjinensis K7-2.</title>
        <authorList>
            <person name="Zhuang L."/>
            <person name="Liu Y."/>
            <person name="Shao Z."/>
        </authorList>
    </citation>
    <scope>NUCLEOTIDE SEQUENCE [LARGE SCALE GENOMIC DNA]</scope>
    <source>
        <strain evidence="1 2">K7-2</strain>
    </source>
</reference>
<dbReference type="Proteomes" id="UP000053070">
    <property type="component" value="Unassembled WGS sequence"/>
</dbReference>
<evidence type="ECO:0000313" key="1">
    <source>
        <dbReference type="EMBL" id="KLE32942.1"/>
    </source>
</evidence>
<accession>A0A0G9MQD0</accession>
<dbReference type="AlphaFoldDB" id="A0A0G9MQD0"/>
<evidence type="ECO:0000313" key="2">
    <source>
        <dbReference type="Proteomes" id="UP000053070"/>
    </source>
</evidence>
<name>A0A0G9MQD0_9SPHN</name>
<gene>
    <name evidence="1" type="ORF">AAW01_02710</name>
</gene>
<proteinExistence type="predicted"/>
<sequence>MTNPPKTTHAMIALPRLLARRETQSVPLGTSKLSNAVQRARLSDRFAAGRFARATSSFVSQKEGTLILPHSSKHTQIGSVMTRVVLGGLV</sequence>
<organism evidence="1 2">
    <name type="scientific">Aurantiacibacter gangjinensis</name>
    <dbReference type="NCBI Taxonomy" id="502682"/>
    <lineage>
        <taxon>Bacteria</taxon>
        <taxon>Pseudomonadati</taxon>
        <taxon>Pseudomonadota</taxon>
        <taxon>Alphaproteobacteria</taxon>
        <taxon>Sphingomonadales</taxon>
        <taxon>Erythrobacteraceae</taxon>
        <taxon>Aurantiacibacter</taxon>
    </lineage>
</organism>
<dbReference type="PATRIC" id="fig|502682.8.peg.553"/>
<keyword evidence="2" id="KW-1185">Reference proteome</keyword>
<dbReference type="EMBL" id="LBHC01000001">
    <property type="protein sequence ID" value="KLE32942.1"/>
    <property type="molecule type" value="Genomic_DNA"/>
</dbReference>
<comment type="caution">
    <text evidence="1">The sequence shown here is derived from an EMBL/GenBank/DDBJ whole genome shotgun (WGS) entry which is preliminary data.</text>
</comment>
<protein>
    <submittedName>
        <fullName evidence="1">Uncharacterized protein</fullName>
    </submittedName>
</protein>